<keyword evidence="7 9" id="KW-0820">tRNA-binding</keyword>
<evidence type="ECO:0000256" key="6">
    <source>
        <dbReference type="ARBA" id="ARBA00035161"/>
    </source>
</evidence>
<keyword evidence="3 7" id="KW-0689">Ribosomal protein</keyword>
<comment type="function">
    <text evidence="5 7 9">Interacts with and stabilizes bases of the 16S rRNA that are involved in tRNA selection in the A site and with the mRNA backbone. Located at the interface of the 30S and 50S subunits, it traverses the body of the 30S subunit contacting proteins on the other side and probably holding the rRNA structure together. The combined cluster of proteins S8, S12 and S17 appears to hold together the shoulder and platform of the 30S subunit.</text>
</comment>
<name>A0A2H0BYT1_9BACT</name>
<comment type="subunit">
    <text evidence="7 9">Part of the 30S ribosomal subunit. Contacts proteins S8 and S17. May interact with IF1 in the 30S initiation complex.</text>
</comment>
<dbReference type="PRINTS" id="PR01034">
    <property type="entry name" value="RIBOSOMALS12"/>
</dbReference>
<dbReference type="HAMAP" id="MF_00403_B">
    <property type="entry name" value="Ribosomal_uS12_B"/>
    <property type="match status" value="1"/>
</dbReference>
<accession>A0A2H0BYT1</accession>
<evidence type="ECO:0000256" key="1">
    <source>
        <dbReference type="ARBA" id="ARBA00003022"/>
    </source>
</evidence>
<sequence>MPTINQLVRYGRKTPKKKVKATALRKMYNSLTRKTREVPAPQKRGVVTLVKTMTPKKPNSALRKVARVRLSNRQEITAYIQGEGHNLGEHNVVLVRGGRVKDLPGVKYHLVRGTQDLEGVVGRKSSRSKYGTKKSGQSNAAAPARQSVQPAADVASATEEE</sequence>
<comment type="function">
    <text evidence="1 7 9">With S4 and S5 plays an important role in translational accuracy.</text>
</comment>
<dbReference type="FunFam" id="2.40.50.140:FF:000099">
    <property type="entry name" value="Ribosomal protein S12, mitochondrial"/>
    <property type="match status" value="1"/>
</dbReference>
<gene>
    <name evidence="7" type="primary">rpsL</name>
    <name evidence="11" type="ORF">COW99_00230</name>
</gene>
<evidence type="ECO:0000313" key="12">
    <source>
        <dbReference type="Proteomes" id="UP000231246"/>
    </source>
</evidence>
<evidence type="ECO:0000256" key="5">
    <source>
        <dbReference type="ARBA" id="ARBA00024962"/>
    </source>
</evidence>
<organism evidence="11 12">
    <name type="scientific">Candidatus Roizmanbacteria bacterium CG22_combo_CG10-13_8_21_14_all_38_20</name>
    <dbReference type="NCBI Taxonomy" id="1974862"/>
    <lineage>
        <taxon>Bacteria</taxon>
        <taxon>Candidatus Roizmaniibacteriota</taxon>
    </lineage>
</organism>
<dbReference type="PROSITE" id="PS00055">
    <property type="entry name" value="RIBOSOMAL_S12"/>
    <property type="match status" value="1"/>
</dbReference>
<proteinExistence type="inferred from homology"/>
<dbReference type="Pfam" id="PF00164">
    <property type="entry name" value="Ribosom_S12_S23"/>
    <property type="match status" value="1"/>
</dbReference>
<evidence type="ECO:0000256" key="4">
    <source>
        <dbReference type="ARBA" id="ARBA00023274"/>
    </source>
</evidence>
<dbReference type="GO" id="GO:0015935">
    <property type="term" value="C:small ribosomal subunit"/>
    <property type="evidence" value="ECO:0007669"/>
    <property type="project" value="InterPro"/>
</dbReference>
<keyword evidence="4 7" id="KW-0687">Ribonucleoprotein</keyword>
<dbReference type="PANTHER" id="PTHR11652">
    <property type="entry name" value="30S RIBOSOMAL PROTEIN S12 FAMILY MEMBER"/>
    <property type="match status" value="1"/>
</dbReference>
<evidence type="ECO:0000256" key="3">
    <source>
        <dbReference type="ARBA" id="ARBA00022980"/>
    </source>
</evidence>
<dbReference type="GO" id="GO:0003735">
    <property type="term" value="F:structural constituent of ribosome"/>
    <property type="evidence" value="ECO:0007669"/>
    <property type="project" value="InterPro"/>
</dbReference>
<evidence type="ECO:0000256" key="9">
    <source>
        <dbReference type="RuleBase" id="RU003623"/>
    </source>
</evidence>
<comment type="caution">
    <text evidence="11">The sequence shown here is derived from an EMBL/GenBank/DDBJ whole genome shotgun (WGS) entry which is preliminary data.</text>
</comment>
<dbReference type="EMBL" id="PCTA01000003">
    <property type="protein sequence ID" value="PIP62098.1"/>
    <property type="molecule type" value="Genomic_DNA"/>
</dbReference>
<dbReference type="SUPFAM" id="SSF50249">
    <property type="entry name" value="Nucleic acid-binding proteins"/>
    <property type="match status" value="1"/>
</dbReference>
<dbReference type="AlphaFoldDB" id="A0A2H0BYT1"/>
<comment type="similarity">
    <text evidence="2 7 8">Belongs to the universal ribosomal protein uS12 family.</text>
</comment>
<dbReference type="NCBIfam" id="TIGR00981">
    <property type="entry name" value="rpsL_bact"/>
    <property type="match status" value="1"/>
</dbReference>
<feature type="region of interest" description="Disordered" evidence="10">
    <location>
        <begin position="119"/>
        <end position="161"/>
    </location>
</feature>
<evidence type="ECO:0000256" key="10">
    <source>
        <dbReference type="SAM" id="MobiDB-lite"/>
    </source>
</evidence>
<dbReference type="CDD" id="cd03368">
    <property type="entry name" value="Ribosomal_S12"/>
    <property type="match status" value="1"/>
</dbReference>
<dbReference type="GO" id="GO:0000049">
    <property type="term" value="F:tRNA binding"/>
    <property type="evidence" value="ECO:0007669"/>
    <property type="project" value="UniProtKB-UniRule"/>
</dbReference>
<dbReference type="InterPro" id="IPR006032">
    <property type="entry name" value="Ribosomal_uS12"/>
</dbReference>
<evidence type="ECO:0000313" key="11">
    <source>
        <dbReference type="EMBL" id="PIP62098.1"/>
    </source>
</evidence>
<dbReference type="GO" id="GO:0006412">
    <property type="term" value="P:translation"/>
    <property type="evidence" value="ECO:0007669"/>
    <property type="project" value="UniProtKB-UniRule"/>
</dbReference>
<dbReference type="InterPro" id="IPR005679">
    <property type="entry name" value="Ribosomal_uS12_bac"/>
</dbReference>
<evidence type="ECO:0000256" key="8">
    <source>
        <dbReference type="RuleBase" id="RU003622"/>
    </source>
</evidence>
<keyword evidence="7 9" id="KW-0699">rRNA-binding</keyword>
<keyword evidence="7 9" id="KW-0694">RNA-binding</keyword>
<evidence type="ECO:0000256" key="2">
    <source>
        <dbReference type="ARBA" id="ARBA00005657"/>
    </source>
</evidence>
<dbReference type="Proteomes" id="UP000231246">
    <property type="component" value="Unassembled WGS sequence"/>
</dbReference>
<protein>
    <recommendedName>
        <fullName evidence="6 7">Small ribosomal subunit protein uS12</fullName>
    </recommendedName>
</protein>
<evidence type="ECO:0000256" key="7">
    <source>
        <dbReference type="HAMAP-Rule" id="MF_00403"/>
    </source>
</evidence>
<dbReference type="Gene3D" id="2.40.50.140">
    <property type="entry name" value="Nucleic acid-binding proteins"/>
    <property type="match status" value="1"/>
</dbReference>
<reference evidence="11 12" key="1">
    <citation type="submission" date="2017-09" db="EMBL/GenBank/DDBJ databases">
        <title>Depth-based differentiation of microbial function through sediment-hosted aquifers and enrichment of novel symbionts in the deep terrestrial subsurface.</title>
        <authorList>
            <person name="Probst A.J."/>
            <person name="Ladd B."/>
            <person name="Jarett J.K."/>
            <person name="Geller-Mcgrath D.E."/>
            <person name="Sieber C.M."/>
            <person name="Emerson J.B."/>
            <person name="Anantharaman K."/>
            <person name="Thomas B.C."/>
            <person name="Malmstrom R."/>
            <person name="Stieglmeier M."/>
            <person name="Klingl A."/>
            <person name="Woyke T."/>
            <person name="Ryan C.M."/>
            <person name="Banfield J.F."/>
        </authorList>
    </citation>
    <scope>NUCLEOTIDE SEQUENCE [LARGE SCALE GENOMIC DNA]</scope>
    <source>
        <strain evidence="11">CG22_combo_CG10-13_8_21_14_all_38_20</strain>
    </source>
</reference>
<dbReference type="PIRSF" id="PIRSF002133">
    <property type="entry name" value="Ribosomal_S12/S23"/>
    <property type="match status" value="1"/>
</dbReference>
<dbReference type="GO" id="GO:0019843">
    <property type="term" value="F:rRNA binding"/>
    <property type="evidence" value="ECO:0007669"/>
    <property type="project" value="UniProtKB-UniRule"/>
</dbReference>
<dbReference type="InterPro" id="IPR012340">
    <property type="entry name" value="NA-bd_OB-fold"/>
</dbReference>